<gene>
    <name evidence="3" type="ORF">CDAR_115841</name>
</gene>
<dbReference type="EMBL" id="BPLQ01003129">
    <property type="protein sequence ID" value="GIX98251.1"/>
    <property type="molecule type" value="Genomic_DNA"/>
</dbReference>
<evidence type="ECO:0000313" key="3">
    <source>
        <dbReference type="EMBL" id="GIX98251.1"/>
    </source>
</evidence>
<keyword evidence="4" id="KW-1185">Reference proteome</keyword>
<evidence type="ECO:0000256" key="1">
    <source>
        <dbReference type="SAM" id="MobiDB-lite"/>
    </source>
</evidence>
<feature type="transmembrane region" description="Helical" evidence="2">
    <location>
        <begin position="85"/>
        <end position="106"/>
    </location>
</feature>
<keyword evidence="2" id="KW-0472">Membrane</keyword>
<dbReference type="AlphaFoldDB" id="A0AAV4PME2"/>
<proteinExistence type="predicted"/>
<comment type="caution">
    <text evidence="3">The sequence shown here is derived from an EMBL/GenBank/DDBJ whole genome shotgun (WGS) entry which is preliminary data.</text>
</comment>
<evidence type="ECO:0000256" key="2">
    <source>
        <dbReference type="SAM" id="Phobius"/>
    </source>
</evidence>
<dbReference type="Proteomes" id="UP001054837">
    <property type="component" value="Unassembled WGS sequence"/>
</dbReference>
<keyword evidence="2" id="KW-0812">Transmembrane</keyword>
<organism evidence="3 4">
    <name type="scientific">Caerostris darwini</name>
    <dbReference type="NCBI Taxonomy" id="1538125"/>
    <lineage>
        <taxon>Eukaryota</taxon>
        <taxon>Metazoa</taxon>
        <taxon>Ecdysozoa</taxon>
        <taxon>Arthropoda</taxon>
        <taxon>Chelicerata</taxon>
        <taxon>Arachnida</taxon>
        <taxon>Araneae</taxon>
        <taxon>Araneomorphae</taxon>
        <taxon>Entelegynae</taxon>
        <taxon>Araneoidea</taxon>
        <taxon>Araneidae</taxon>
        <taxon>Caerostris</taxon>
    </lineage>
</organism>
<feature type="region of interest" description="Disordered" evidence="1">
    <location>
        <begin position="1"/>
        <end position="23"/>
    </location>
</feature>
<sequence length="137" mass="15971">MNKRANNYNEAHLQPASKNRLRNANRNRKLNCKKEACLNEPFGSINHNGEITRSFPIDQETNIIKDELVATGFFPERNSTMVLTFTPWSILGLFQLFFLLLILRAVEYGKAKQKTTRGRQDESEFPNSWPSLLTWRR</sequence>
<evidence type="ECO:0000313" key="4">
    <source>
        <dbReference type="Proteomes" id="UP001054837"/>
    </source>
</evidence>
<reference evidence="3 4" key="1">
    <citation type="submission" date="2021-06" db="EMBL/GenBank/DDBJ databases">
        <title>Caerostris darwini draft genome.</title>
        <authorList>
            <person name="Kono N."/>
            <person name="Arakawa K."/>
        </authorList>
    </citation>
    <scope>NUCLEOTIDE SEQUENCE [LARGE SCALE GENOMIC DNA]</scope>
</reference>
<keyword evidence="2" id="KW-1133">Transmembrane helix</keyword>
<protein>
    <submittedName>
        <fullName evidence="3">Uncharacterized protein</fullName>
    </submittedName>
</protein>
<name>A0AAV4PME2_9ARAC</name>
<accession>A0AAV4PME2</accession>